<comment type="similarity">
    <text evidence="2">Belongs to the Fur family.</text>
</comment>
<keyword evidence="10" id="KW-0238">DNA-binding</keyword>
<dbReference type="GO" id="GO:1900705">
    <property type="term" value="P:negative regulation of siderophore biosynthetic process"/>
    <property type="evidence" value="ECO:0007669"/>
    <property type="project" value="TreeGrafter"/>
</dbReference>
<dbReference type="AlphaFoldDB" id="A0A382FIK5"/>
<proteinExistence type="inferred from homology"/>
<dbReference type="Gene3D" id="3.30.1490.190">
    <property type="match status" value="1"/>
</dbReference>
<evidence type="ECO:0000256" key="2">
    <source>
        <dbReference type="ARBA" id="ARBA00007957"/>
    </source>
</evidence>
<evidence type="ECO:0000256" key="3">
    <source>
        <dbReference type="ARBA" id="ARBA00011738"/>
    </source>
</evidence>
<dbReference type="CDD" id="cd07153">
    <property type="entry name" value="Fur_like"/>
    <property type="match status" value="1"/>
</dbReference>
<evidence type="ECO:0000256" key="10">
    <source>
        <dbReference type="ARBA" id="ARBA00023125"/>
    </source>
</evidence>
<reference evidence="12" key="1">
    <citation type="submission" date="2018-05" db="EMBL/GenBank/DDBJ databases">
        <authorList>
            <person name="Lanie J.A."/>
            <person name="Ng W.-L."/>
            <person name="Kazmierczak K.M."/>
            <person name="Andrzejewski T.M."/>
            <person name="Davidsen T.M."/>
            <person name="Wayne K.J."/>
            <person name="Tettelin H."/>
            <person name="Glass J.I."/>
            <person name="Rusch D."/>
            <person name="Podicherti R."/>
            <person name="Tsui H.-C.T."/>
            <person name="Winkler M.E."/>
        </authorList>
    </citation>
    <scope>NUCLEOTIDE SEQUENCE</scope>
</reference>
<sequence>MENKEIDVLEGYIANNNLKITKQRRNVLRAFLECNSHVSVEELYNMVLKEDPKIGLATVYRTLALLTKSGLASELDFGDGQKRYESSFQTQHHDHMVCTGCNKIIEFNHPLIEKYQEEVASKNKFKITSHKLDLFGLCEDCKN</sequence>
<organism evidence="12">
    <name type="scientific">marine metagenome</name>
    <dbReference type="NCBI Taxonomy" id="408172"/>
    <lineage>
        <taxon>unclassified sequences</taxon>
        <taxon>metagenomes</taxon>
        <taxon>ecological metagenomes</taxon>
    </lineage>
</organism>
<dbReference type="GO" id="GO:0000976">
    <property type="term" value="F:transcription cis-regulatory region binding"/>
    <property type="evidence" value="ECO:0007669"/>
    <property type="project" value="TreeGrafter"/>
</dbReference>
<gene>
    <name evidence="12" type="ORF">METZ01_LOCUS215339</name>
</gene>
<dbReference type="EMBL" id="UINC01050019">
    <property type="protein sequence ID" value="SVB62485.1"/>
    <property type="molecule type" value="Genomic_DNA"/>
</dbReference>
<dbReference type="InterPro" id="IPR036390">
    <property type="entry name" value="WH_DNA-bd_sf"/>
</dbReference>
<evidence type="ECO:0000256" key="6">
    <source>
        <dbReference type="ARBA" id="ARBA00022723"/>
    </source>
</evidence>
<dbReference type="InterPro" id="IPR002481">
    <property type="entry name" value="FUR"/>
</dbReference>
<dbReference type="InterPro" id="IPR036388">
    <property type="entry name" value="WH-like_DNA-bd_sf"/>
</dbReference>
<evidence type="ECO:0000256" key="7">
    <source>
        <dbReference type="ARBA" id="ARBA00022833"/>
    </source>
</evidence>
<dbReference type="FunFam" id="3.30.1490.190:FF:000001">
    <property type="entry name" value="Ferric uptake regulation protein"/>
    <property type="match status" value="1"/>
</dbReference>
<comment type="subunit">
    <text evidence="3">Homodimer.</text>
</comment>
<dbReference type="GO" id="GO:0008270">
    <property type="term" value="F:zinc ion binding"/>
    <property type="evidence" value="ECO:0007669"/>
    <property type="project" value="TreeGrafter"/>
</dbReference>
<dbReference type="GO" id="GO:0005829">
    <property type="term" value="C:cytosol"/>
    <property type="evidence" value="ECO:0007669"/>
    <property type="project" value="TreeGrafter"/>
</dbReference>
<keyword evidence="8" id="KW-0408">Iron</keyword>
<comment type="subcellular location">
    <subcellularLocation>
        <location evidence="1">Cytoplasm</location>
    </subcellularLocation>
</comment>
<evidence type="ECO:0000256" key="1">
    <source>
        <dbReference type="ARBA" id="ARBA00004496"/>
    </source>
</evidence>
<dbReference type="GO" id="GO:0045892">
    <property type="term" value="P:negative regulation of DNA-templated transcription"/>
    <property type="evidence" value="ECO:0007669"/>
    <property type="project" value="TreeGrafter"/>
</dbReference>
<dbReference type="InterPro" id="IPR043135">
    <property type="entry name" value="Fur_C"/>
</dbReference>
<evidence type="ECO:0000256" key="9">
    <source>
        <dbReference type="ARBA" id="ARBA00023015"/>
    </source>
</evidence>
<dbReference type="PANTHER" id="PTHR33202:SF2">
    <property type="entry name" value="FERRIC UPTAKE REGULATION PROTEIN"/>
    <property type="match status" value="1"/>
</dbReference>
<evidence type="ECO:0000256" key="11">
    <source>
        <dbReference type="ARBA" id="ARBA00023163"/>
    </source>
</evidence>
<evidence type="ECO:0000256" key="8">
    <source>
        <dbReference type="ARBA" id="ARBA00023004"/>
    </source>
</evidence>
<dbReference type="Pfam" id="PF01475">
    <property type="entry name" value="FUR"/>
    <property type="match status" value="1"/>
</dbReference>
<protein>
    <recommendedName>
        <fullName evidence="13">Ferric uptake regulation protein</fullName>
    </recommendedName>
</protein>
<dbReference type="Gene3D" id="1.10.10.10">
    <property type="entry name" value="Winged helix-like DNA-binding domain superfamily/Winged helix DNA-binding domain"/>
    <property type="match status" value="1"/>
</dbReference>
<dbReference type="PANTHER" id="PTHR33202">
    <property type="entry name" value="ZINC UPTAKE REGULATION PROTEIN"/>
    <property type="match status" value="1"/>
</dbReference>
<evidence type="ECO:0000313" key="12">
    <source>
        <dbReference type="EMBL" id="SVB62485.1"/>
    </source>
</evidence>
<evidence type="ECO:0000256" key="5">
    <source>
        <dbReference type="ARBA" id="ARBA00022491"/>
    </source>
</evidence>
<keyword evidence="5" id="KW-0678">Repressor</keyword>
<name>A0A382FIK5_9ZZZZ</name>
<dbReference type="SUPFAM" id="SSF46785">
    <property type="entry name" value="Winged helix' DNA-binding domain"/>
    <property type="match status" value="1"/>
</dbReference>
<keyword evidence="4" id="KW-0963">Cytoplasm</keyword>
<evidence type="ECO:0008006" key="13">
    <source>
        <dbReference type="Google" id="ProtNLM"/>
    </source>
</evidence>
<evidence type="ECO:0000256" key="4">
    <source>
        <dbReference type="ARBA" id="ARBA00022490"/>
    </source>
</evidence>
<keyword evidence="9" id="KW-0805">Transcription regulation</keyword>
<accession>A0A382FIK5</accession>
<keyword evidence="11" id="KW-0804">Transcription</keyword>
<keyword evidence="6" id="KW-0479">Metal-binding</keyword>
<keyword evidence="7" id="KW-0862">Zinc</keyword>
<dbReference type="GO" id="GO:0003700">
    <property type="term" value="F:DNA-binding transcription factor activity"/>
    <property type="evidence" value="ECO:0007669"/>
    <property type="project" value="InterPro"/>
</dbReference>